<proteinExistence type="predicted"/>
<dbReference type="EMBL" id="CP003316">
    <property type="protein sequence ID" value="AFA39997.1"/>
    <property type="molecule type" value="Genomic_DNA"/>
</dbReference>
<dbReference type="eggNOG" id="arCOG01586">
    <property type="taxonomic scope" value="Archaea"/>
</dbReference>
<dbReference type="InterPro" id="IPR011991">
    <property type="entry name" value="ArsR-like_HTH"/>
</dbReference>
<dbReference type="HOGENOM" id="CLU_1068004_0_0_2"/>
<gene>
    <name evidence="1" type="ordered locus">Pogu_1970</name>
</gene>
<organism evidence="1 2">
    <name type="scientific">Pyrobaculum oguniense (strain DSM 13380 / JCM 10595 / TE7)</name>
    <dbReference type="NCBI Taxonomy" id="698757"/>
    <lineage>
        <taxon>Archaea</taxon>
        <taxon>Thermoproteota</taxon>
        <taxon>Thermoprotei</taxon>
        <taxon>Thermoproteales</taxon>
        <taxon>Thermoproteaceae</taxon>
        <taxon>Pyrobaculum</taxon>
    </lineage>
</organism>
<accession>H6QCM9</accession>
<dbReference type="Proteomes" id="UP000009062">
    <property type="component" value="Chromosome"/>
</dbReference>
<evidence type="ECO:0000313" key="1">
    <source>
        <dbReference type="EMBL" id="AFA39997.1"/>
    </source>
</evidence>
<protein>
    <submittedName>
        <fullName evidence="1">HTH domain protein</fullName>
    </submittedName>
</protein>
<evidence type="ECO:0000313" key="2">
    <source>
        <dbReference type="Proteomes" id="UP000009062"/>
    </source>
</evidence>
<dbReference type="InterPro" id="IPR036388">
    <property type="entry name" value="WH-like_DNA-bd_sf"/>
</dbReference>
<dbReference type="Pfam" id="PF13412">
    <property type="entry name" value="HTH_24"/>
    <property type="match status" value="1"/>
</dbReference>
<dbReference type="SUPFAM" id="SSF46785">
    <property type="entry name" value="Winged helix' DNA-binding domain"/>
    <property type="match status" value="1"/>
</dbReference>
<name>H6QCM9_PYROT</name>
<reference evidence="1 2" key="1">
    <citation type="journal article" date="2012" name="Stand. Genomic Sci.">
        <title>Complete genome sequence of Pyrobaculum oguniense.</title>
        <authorList>
            <person name="Bernick D.L."/>
            <person name="Karplus K."/>
            <person name="Lui L.M."/>
            <person name="Coker J.K."/>
            <person name="Murphy J.N."/>
            <person name="Chan P.P."/>
            <person name="Cozen A.E."/>
            <person name="Lowe T.M."/>
        </authorList>
    </citation>
    <scope>NUCLEOTIDE SEQUENCE [LARGE SCALE GENOMIC DNA]</scope>
    <source>
        <strain evidence="1 2">TE7</strain>
    </source>
</reference>
<dbReference type="AlphaFoldDB" id="H6QCM9"/>
<dbReference type="Gene3D" id="1.10.10.10">
    <property type="entry name" value="Winged helix-like DNA-binding domain superfamily/Winged helix DNA-binding domain"/>
    <property type="match status" value="1"/>
</dbReference>
<dbReference type="STRING" id="698757.Pogu_1970"/>
<sequence>MKRFNSDDRHRLVELLSYDERRILVMLLTESWATPSAIARKLGMNRQTVWYAIKRLREEGFVGAPMIYVRPDLAGLYYAFFYSESEPKDYTVLKFETLEGHYVFGVPFQTFDELEALSAKYGKPWLVPGLAPKRLTPLQKEALRRLVSNPTISSTDLVEELGLPKTKARSLLAWARRNVNYTYWVNLEKAGIAALAVVSDLPPATTSKFFRCFAAAVGFYAAAFPDLGSASDYAKRVKAADPKARIYVLRRYELRPPPGI</sequence>
<dbReference type="KEGG" id="pog:Pogu_1970"/>
<dbReference type="CDD" id="cd00090">
    <property type="entry name" value="HTH_ARSR"/>
    <property type="match status" value="1"/>
</dbReference>
<dbReference type="InterPro" id="IPR036390">
    <property type="entry name" value="WH_DNA-bd_sf"/>
</dbReference>
<keyword evidence="2" id="KW-1185">Reference proteome</keyword>